<dbReference type="InterPro" id="IPR012341">
    <property type="entry name" value="6hp_glycosidase-like_sf"/>
</dbReference>
<dbReference type="SUPFAM" id="SSF81296">
    <property type="entry name" value="E set domains"/>
    <property type="match status" value="1"/>
</dbReference>
<name>A0ABV0K2D2_9CYAN</name>
<accession>A0ABV0K2D2</accession>
<dbReference type="Proteomes" id="UP001482513">
    <property type="component" value="Unassembled WGS sequence"/>
</dbReference>
<dbReference type="Gene3D" id="1.50.10.10">
    <property type="match status" value="1"/>
</dbReference>
<dbReference type="InterPro" id="IPR008928">
    <property type="entry name" value="6-hairpin_glycosidase_sf"/>
</dbReference>
<feature type="domain" description="Glycoside hydrolase family 9" evidence="5">
    <location>
        <begin position="320"/>
        <end position="716"/>
    </location>
</feature>
<comment type="caution">
    <text evidence="7">The sequence shown here is derived from an EMBL/GenBank/DDBJ whole genome shotgun (WGS) entry which is preliminary data.</text>
</comment>
<feature type="region of interest" description="Disordered" evidence="4">
    <location>
        <begin position="119"/>
        <end position="139"/>
    </location>
</feature>
<evidence type="ECO:0000256" key="1">
    <source>
        <dbReference type="ARBA" id="ARBA00007072"/>
    </source>
</evidence>
<dbReference type="InterPro" id="IPR001701">
    <property type="entry name" value="Glyco_hydro_9"/>
</dbReference>
<organism evidence="7 8">
    <name type="scientific">Leptolyngbya subtilissima DQ-A4</name>
    <dbReference type="NCBI Taxonomy" id="2933933"/>
    <lineage>
        <taxon>Bacteria</taxon>
        <taxon>Bacillati</taxon>
        <taxon>Cyanobacteriota</taxon>
        <taxon>Cyanophyceae</taxon>
        <taxon>Leptolyngbyales</taxon>
        <taxon>Leptolyngbyaceae</taxon>
        <taxon>Leptolyngbya group</taxon>
        <taxon>Leptolyngbya</taxon>
    </lineage>
</organism>
<dbReference type="SUPFAM" id="SSF48208">
    <property type="entry name" value="Six-hairpin glycosidases"/>
    <property type="match status" value="1"/>
</dbReference>
<dbReference type="InterPro" id="IPR014756">
    <property type="entry name" value="Ig_E-set"/>
</dbReference>
<keyword evidence="2" id="KW-0119">Carbohydrate metabolism</keyword>
<evidence type="ECO:0000259" key="6">
    <source>
        <dbReference type="Pfam" id="PF02927"/>
    </source>
</evidence>
<gene>
    <name evidence="7" type="ORF">NC992_08445</name>
</gene>
<dbReference type="Gene3D" id="2.60.40.10">
    <property type="entry name" value="Immunoglobulins"/>
    <property type="match status" value="1"/>
</dbReference>
<evidence type="ECO:0000256" key="4">
    <source>
        <dbReference type="SAM" id="MobiDB-lite"/>
    </source>
</evidence>
<protein>
    <submittedName>
        <fullName evidence="7">Glycoside hydrolase family 9 protein</fullName>
    </submittedName>
</protein>
<reference evidence="7 8" key="1">
    <citation type="submission" date="2022-04" db="EMBL/GenBank/DDBJ databases">
        <title>Positive selection, recombination, and allopatry shape intraspecific diversity of widespread and dominant cyanobacteria.</title>
        <authorList>
            <person name="Wei J."/>
            <person name="Shu W."/>
            <person name="Hu C."/>
        </authorList>
    </citation>
    <scope>NUCLEOTIDE SEQUENCE [LARGE SCALE GENOMIC DNA]</scope>
    <source>
        <strain evidence="7 8">DQ-A4</strain>
    </source>
</reference>
<dbReference type="Pfam" id="PF02927">
    <property type="entry name" value="CelD_N"/>
    <property type="match status" value="1"/>
</dbReference>
<keyword evidence="8" id="KW-1185">Reference proteome</keyword>
<dbReference type="EMBL" id="JAMPKX010000002">
    <property type="protein sequence ID" value="MEP0946898.1"/>
    <property type="molecule type" value="Genomic_DNA"/>
</dbReference>
<evidence type="ECO:0000313" key="7">
    <source>
        <dbReference type="EMBL" id="MEP0946898.1"/>
    </source>
</evidence>
<dbReference type="RefSeq" id="WP_242021298.1">
    <property type="nucleotide sequence ID" value="NZ_JAMPKX010000002.1"/>
</dbReference>
<sequence length="803" mass="89092">MLFTTVRRWPRRAAFLLGLLTFLMACTAGSNWLPSANSAQPAVTVAVVSPEVIVVSLRQGAITHARQEPYRPQPQDKLETSGNDTWVLRQGQVLGTLVSADQSVLYGFDSYSEEPFNANRASQPHGYRIQSQGDPSYRQPVMPTEVYRKSKPIDTAQVSRDNRRWAMEHRFYLRLPTPLTLGQTYQLQITGQELPPLALVYQPDRQISEAVHVSALGFRPDDSLKVGFLSTWMGTGGGLSYPEGLSFQVIDEATNQVALSGKASRRYRREEVEDGRDRTYTLTDVDQLDFSALTQPGQYRLCVDTVGCSNSFAVAENSWQQAFYVAARGFYHQRSGIALEPPYTDIERPRPFHPDDGVKVYQSTTGLIDTGNGLNAQGTDEGNFANLVKGKTDQVVANAWGGYFDAGDWDRRIQHLDVARWLLELLELFPAPLGDMTLNIPESANDRPDLLDEALWGVDFYRRLQTPEGGVRGGIESAEHPKRGETSWQESLPVMAYAPDPWSSYIYAGVAARTARLLETYVPDQAGGYRDSALAAMAWAEARHQAGIQAQEWPRHRIETDRALAALELYNLTGDRLWHDRFVAARSAIPAEARGDYRIATPEREFNFLYSRLPADQVDAALQAELRASLLAEADAAVETGETTAFGWTKVLPTTPVGWGDGLGAPKAQILLRAHALTGSDRYLNAALLACQFSAGANPDNMTYTTGLGHKSPQNPLILDQRITGDLLPGITLYGPIDNDFYGSEWFFDVLESVAVPPARQWPSVETYFDIYYVPNINEFTVMQSMGDTAYAWGYLAGRSASK</sequence>
<evidence type="ECO:0000256" key="3">
    <source>
        <dbReference type="ARBA" id="ARBA00023326"/>
    </source>
</evidence>
<evidence type="ECO:0000313" key="8">
    <source>
        <dbReference type="Proteomes" id="UP001482513"/>
    </source>
</evidence>
<dbReference type="PROSITE" id="PS51257">
    <property type="entry name" value="PROKAR_LIPOPROTEIN"/>
    <property type="match status" value="1"/>
</dbReference>
<proteinExistence type="inferred from homology"/>
<dbReference type="GO" id="GO:0016787">
    <property type="term" value="F:hydrolase activity"/>
    <property type="evidence" value="ECO:0007669"/>
    <property type="project" value="UniProtKB-KW"/>
</dbReference>
<dbReference type="InterPro" id="IPR013783">
    <property type="entry name" value="Ig-like_fold"/>
</dbReference>
<dbReference type="CDD" id="cd02850">
    <property type="entry name" value="E_set_Cellulase_N"/>
    <property type="match status" value="1"/>
</dbReference>
<keyword evidence="3" id="KW-0624">Polysaccharide degradation</keyword>
<dbReference type="Pfam" id="PF00759">
    <property type="entry name" value="Glyco_hydro_9"/>
    <property type="match status" value="1"/>
</dbReference>
<comment type="similarity">
    <text evidence="1">Belongs to the glycosyl hydrolase 9 (cellulase E) family.</text>
</comment>
<evidence type="ECO:0000256" key="2">
    <source>
        <dbReference type="ARBA" id="ARBA00023277"/>
    </source>
</evidence>
<feature type="domain" description="Cellulase Ig-like" evidence="6">
    <location>
        <begin position="208"/>
        <end position="306"/>
    </location>
</feature>
<keyword evidence="7" id="KW-0378">Hydrolase</keyword>
<dbReference type="InterPro" id="IPR004197">
    <property type="entry name" value="Cellulase_Ig-like"/>
</dbReference>
<evidence type="ECO:0000259" key="5">
    <source>
        <dbReference type="Pfam" id="PF00759"/>
    </source>
</evidence>